<dbReference type="PANTHER" id="PTHR43808:SF17">
    <property type="entry name" value="PEPTIDASE M20"/>
    <property type="match status" value="1"/>
</dbReference>
<dbReference type="InterPro" id="IPR036264">
    <property type="entry name" value="Bact_exopeptidase_dim_dom"/>
</dbReference>
<dbReference type="SUPFAM" id="SSF53187">
    <property type="entry name" value="Zn-dependent exopeptidases"/>
    <property type="match status" value="1"/>
</dbReference>
<dbReference type="InterPro" id="IPR050072">
    <property type="entry name" value="Peptidase_M20A"/>
</dbReference>
<sequence length="415" mass="44545">MTDQTTESIKSTYQKLMDNQFIQETLAFIESDHQHTVDEQVALTEISAPPFKEETRANNFKDRLESLGLSDVRMDQEGNVYGMKYGTGKGPKIFISAHLDTVFPEGTEVTVTEKDGILYAPGISDDTRGLAELLAVIRAVNHANLPTVGDIIFGGTVGEEGAGDLRGVKAFFNEHKDIDGFISIDGPGANSIVYLGTGSYRYTVTSKGDGGHSFGDFGIPSATHALGRAIATISDLQTKADPKTTFTVGEVWGGTSVNAIAQEAGMTVDLRSNDQEELDKMEEQFLQMIDKAVEAENVRWDSNKIKAELNKFGNRPPASQSKDAPIVQAAYGAIEEIVGQPSLTGAVSTDANYPMSLGIPSITIGLGGKAGSAHTLQEWYDPTSAYVGVQKDFLTLVGLVGVEGITEPLLGKRRT</sequence>
<keyword evidence="2" id="KW-0378">Hydrolase</keyword>
<evidence type="ECO:0000256" key="1">
    <source>
        <dbReference type="ARBA" id="ARBA00022723"/>
    </source>
</evidence>
<dbReference type="RefSeq" id="WP_390359309.1">
    <property type="nucleotide sequence ID" value="NZ_JBHTKJ010000007.1"/>
</dbReference>
<comment type="caution">
    <text evidence="4">The sequence shown here is derived from an EMBL/GenBank/DDBJ whole genome shotgun (WGS) entry which is preliminary data.</text>
</comment>
<dbReference type="InterPro" id="IPR002933">
    <property type="entry name" value="Peptidase_M20"/>
</dbReference>
<evidence type="ECO:0000256" key="2">
    <source>
        <dbReference type="ARBA" id="ARBA00022801"/>
    </source>
</evidence>
<keyword evidence="1" id="KW-0479">Metal-binding</keyword>
<dbReference type="PANTHER" id="PTHR43808">
    <property type="entry name" value="ACETYLORNITHINE DEACETYLASE"/>
    <property type="match status" value="1"/>
</dbReference>
<dbReference type="Proteomes" id="UP001597040">
    <property type="component" value="Unassembled WGS sequence"/>
</dbReference>
<organism evidence="4 5">
    <name type="scientific">Virgibacillus byunsanensis</name>
    <dbReference type="NCBI Taxonomy" id="570945"/>
    <lineage>
        <taxon>Bacteria</taxon>
        <taxon>Bacillati</taxon>
        <taxon>Bacillota</taxon>
        <taxon>Bacilli</taxon>
        <taxon>Bacillales</taxon>
        <taxon>Bacillaceae</taxon>
        <taxon>Virgibacillus</taxon>
    </lineage>
</organism>
<dbReference type="EMBL" id="JBHTKJ010000007">
    <property type="protein sequence ID" value="MFD1037341.1"/>
    <property type="molecule type" value="Genomic_DNA"/>
</dbReference>
<dbReference type="InterPro" id="IPR011650">
    <property type="entry name" value="Peptidase_M20_dimer"/>
</dbReference>
<reference evidence="5" key="1">
    <citation type="journal article" date="2019" name="Int. J. Syst. Evol. Microbiol.">
        <title>The Global Catalogue of Microorganisms (GCM) 10K type strain sequencing project: providing services to taxonomists for standard genome sequencing and annotation.</title>
        <authorList>
            <consortium name="The Broad Institute Genomics Platform"/>
            <consortium name="The Broad Institute Genome Sequencing Center for Infectious Disease"/>
            <person name="Wu L."/>
            <person name="Ma J."/>
        </authorList>
    </citation>
    <scope>NUCLEOTIDE SEQUENCE [LARGE SCALE GENOMIC DNA]</scope>
    <source>
        <strain evidence="5">CCUG 56754</strain>
    </source>
</reference>
<dbReference type="Gene3D" id="3.40.630.10">
    <property type="entry name" value="Zn peptidases"/>
    <property type="match status" value="1"/>
</dbReference>
<name>A0ABW3LG09_9BACI</name>
<keyword evidence="5" id="KW-1185">Reference proteome</keyword>
<evidence type="ECO:0000259" key="3">
    <source>
        <dbReference type="Pfam" id="PF07687"/>
    </source>
</evidence>
<evidence type="ECO:0000313" key="5">
    <source>
        <dbReference type="Proteomes" id="UP001597040"/>
    </source>
</evidence>
<protein>
    <submittedName>
        <fullName evidence="4">M20/M25/M40 family metallo-hydrolase</fullName>
    </submittedName>
</protein>
<accession>A0ABW3LG09</accession>
<gene>
    <name evidence="4" type="ORF">ACFQ3N_02740</name>
</gene>
<proteinExistence type="predicted"/>
<dbReference type="Gene3D" id="3.30.70.360">
    <property type="match status" value="1"/>
</dbReference>
<dbReference type="Pfam" id="PF01546">
    <property type="entry name" value="Peptidase_M20"/>
    <property type="match status" value="1"/>
</dbReference>
<dbReference type="Pfam" id="PF07687">
    <property type="entry name" value="M20_dimer"/>
    <property type="match status" value="1"/>
</dbReference>
<dbReference type="SUPFAM" id="SSF55031">
    <property type="entry name" value="Bacterial exopeptidase dimerisation domain"/>
    <property type="match status" value="1"/>
</dbReference>
<evidence type="ECO:0000313" key="4">
    <source>
        <dbReference type="EMBL" id="MFD1037341.1"/>
    </source>
</evidence>
<feature type="domain" description="Peptidase M20 dimerisation" evidence="3">
    <location>
        <begin position="198"/>
        <end position="293"/>
    </location>
</feature>